<evidence type="ECO:0000256" key="4">
    <source>
        <dbReference type="ARBA" id="ARBA00022475"/>
    </source>
</evidence>
<dbReference type="InterPro" id="IPR017871">
    <property type="entry name" value="ABC_transporter-like_CS"/>
</dbReference>
<evidence type="ECO:0000256" key="5">
    <source>
        <dbReference type="ARBA" id="ARBA00022741"/>
    </source>
</evidence>
<protein>
    <submittedName>
        <fullName evidence="9">ABC transporter ATP-binding protein</fullName>
    </submittedName>
</protein>
<dbReference type="EMBL" id="JWYV01000005">
    <property type="protein sequence ID" value="KKD00302.1"/>
    <property type="molecule type" value="Genomic_DNA"/>
</dbReference>
<gene>
    <name evidence="9" type="ORF">KY46_08655</name>
</gene>
<evidence type="ECO:0000256" key="2">
    <source>
        <dbReference type="ARBA" id="ARBA00005417"/>
    </source>
</evidence>
<keyword evidence="6 9" id="KW-0067">ATP-binding</keyword>
<keyword evidence="3" id="KW-0813">Transport</keyword>
<evidence type="ECO:0000256" key="1">
    <source>
        <dbReference type="ARBA" id="ARBA00004417"/>
    </source>
</evidence>
<name>A0A0F5VER7_9GAMM</name>
<dbReference type="PATRIC" id="fig|265726.11.peg.3867"/>
<dbReference type="GO" id="GO:0005524">
    <property type="term" value="F:ATP binding"/>
    <property type="evidence" value="ECO:0007669"/>
    <property type="project" value="UniProtKB-KW"/>
</dbReference>
<keyword evidence="5" id="KW-0547">Nucleotide-binding</keyword>
<dbReference type="OrthoDB" id="9784450at2"/>
<dbReference type="InterPro" id="IPR050388">
    <property type="entry name" value="ABC_Ni/Peptide_Import"/>
</dbReference>
<comment type="similarity">
    <text evidence="2">Belongs to the ABC transporter superfamily.</text>
</comment>
<evidence type="ECO:0000313" key="10">
    <source>
        <dbReference type="Proteomes" id="UP000033633"/>
    </source>
</evidence>
<dbReference type="PROSITE" id="PS50893">
    <property type="entry name" value="ABC_TRANSPORTER_2"/>
    <property type="match status" value="2"/>
</dbReference>
<dbReference type="PROSITE" id="PS00211">
    <property type="entry name" value="ABC_TRANSPORTER_1"/>
    <property type="match status" value="1"/>
</dbReference>
<evidence type="ECO:0000256" key="3">
    <source>
        <dbReference type="ARBA" id="ARBA00022448"/>
    </source>
</evidence>
<dbReference type="InterPro" id="IPR003439">
    <property type="entry name" value="ABC_transporter-like_ATP-bd"/>
</dbReference>
<reference evidence="9 10" key="1">
    <citation type="submission" date="2014-12" db="EMBL/GenBank/DDBJ databases">
        <title>Mercury Reductase activity and rhizosphere competence traits in the genome of root associated Photobacterium halotolerans MELD1.</title>
        <authorList>
            <person name="Mathew D.C."/>
            <person name="Huang C.-C."/>
        </authorList>
    </citation>
    <scope>NUCLEOTIDE SEQUENCE [LARGE SCALE GENOMIC DNA]</scope>
    <source>
        <strain evidence="9 10">MELD1</strain>
    </source>
</reference>
<accession>A0A0F5VER7</accession>
<dbReference type="PANTHER" id="PTHR43297:SF7">
    <property type="entry name" value="D,D-DIPEPTIDE TRANSPORT ATP-BINDING PROTEIN DDPD-RELATED"/>
    <property type="match status" value="1"/>
</dbReference>
<evidence type="ECO:0000313" key="9">
    <source>
        <dbReference type="EMBL" id="KKD00302.1"/>
    </source>
</evidence>
<keyword evidence="7" id="KW-0472">Membrane</keyword>
<keyword evidence="10" id="KW-1185">Reference proteome</keyword>
<dbReference type="Proteomes" id="UP000033633">
    <property type="component" value="Unassembled WGS sequence"/>
</dbReference>
<evidence type="ECO:0000256" key="7">
    <source>
        <dbReference type="ARBA" id="ARBA00023136"/>
    </source>
</evidence>
<dbReference type="AlphaFoldDB" id="A0A0F5VER7"/>
<dbReference type="STRING" id="265726.KY46_08655"/>
<dbReference type="InterPro" id="IPR003593">
    <property type="entry name" value="AAA+_ATPase"/>
</dbReference>
<dbReference type="GO" id="GO:0016887">
    <property type="term" value="F:ATP hydrolysis activity"/>
    <property type="evidence" value="ECO:0007669"/>
    <property type="project" value="InterPro"/>
</dbReference>
<dbReference type="InterPro" id="IPR027417">
    <property type="entry name" value="P-loop_NTPase"/>
</dbReference>
<dbReference type="SMART" id="SM00382">
    <property type="entry name" value="AAA"/>
    <property type="match status" value="2"/>
</dbReference>
<dbReference type="Pfam" id="PF00005">
    <property type="entry name" value="ABC_tran"/>
    <property type="match status" value="2"/>
</dbReference>
<feature type="domain" description="ABC transporter" evidence="8">
    <location>
        <begin position="264"/>
        <end position="460"/>
    </location>
</feature>
<proteinExistence type="inferred from homology"/>
<feature type="domain" description="ABC transporter" evidence="8">
    <location>
        <begin position="5"/>
        <end position="244"/>
    </location>
</feature>
<dbReference type="Gene3D" id="3.40.50.300">
    <property type="entry name" value="P-loop containing nucleotide triphosphate hydrolases"/>
    <property type="match status" value="2"/>
</dbReference>
<dbReference type="GO" id="GO:0005886">
    <property type="term" value="C:plasma membrane"/>
    <property type="evidence" value="ECO:0007669"/>
    <property type="project" value="UniProtKB-SubCell"/>
</dbReference>
<keyword evidence="4" id="KW-1003">Cell membrane</keyword>
<evidence type="ECO:0000256" key="6">
    <source>
        <dbReference type="ARBA" id="ARBA00022840"/>
    </source>
</evidence>
<dbReference type="RefSeq" id="WP_046220238.1">
    <property type="nucleotide sequence ID" value="NZ_JWYV01000005.1"/>
</dbReference>
<dbReference type="PANTHER" id="PTHR43297">
    <property type="entry name" value="OLIGOPEPTIDE TRANSPORT ATP-BINDING PROTEIN APPD"/>
    <property type="match status" value="1"/>
</dbReference>
<comment type="subcellular location">
    <subcellularLocation>
        <location evidence="1">Cell inner membrane</location>
        <topology evidence="1">Peripheral membrane protein</topology>
    </subcellularLocation>
</comment>
<evidence type="ECO:0000259" key="8">
    <source>
        <dbReference type="PROSITE" id="PS50893"/>
    </source>
</evidence>
<organism evidence="9 10">
    <name type="scientific">Photobacterium halotolerans</name>
    <dbReference type="NCBI Taxonomy" id="265726"/>
    <lineage>
        <taxon>Bacteria</taxon>
        <taxon>Pseudomonadati</taxon>
        <taxon>Pseudomonadota</taxon>
        <taxon>Gammaproteobacteria</taxon>
        <taxon>Vibrionales</taxon>
        <taxon>Vibrionaceae</taxon>
        <taxon>Photobacterium</taxon>
    </lineage>
</organism>
<dbReference type="SUPFAM" id="SSF52540">
    <property type="entry name" value="P-loop containing nucleoside triphosphate hydrolases"/>
    <property type="match status" value="2"/>
</dbReference>
<sequence length="460" mass="50313">MNVFLNVEQLSVQAQQQILVNPLSFELRQGEAVTILGETGSGKSLLANAIIGTLPDTLSMQGHIHLFGQAQQDLSLSERQKLWGKKLSVLPQEPWYALSPLMAVGDQVREVHEIVNNDKAQAQAHTERAFTSVALKQDMAKYPHQLSGGMAQRVAYLCATQAGGELLIADEPTKGLDASRKDQIIEQLVSHKQRGAVLTITHDIEVAQRLGGEIIVMKKGVIQERGPAERLLQQPESAYAKALIAADPRFWPQATLPDTDQPLIEAESLTMQFGDKTLFRDLSFTLAEGEILGISGNSGCGKSTLADLILGLQSPSAGRMVNKQQLKTGDALKLYQDPPSALAKSATLQTLLNDLCRHHQLDTRHIQPLMQRLALSEDLLTRKATQVSGGELQRFAILRALLMKPKLLIADEPTSRLDPITAASTLQLIVELTQEMGCALVLISHDKVALEKTCHKIIQL</sequence>
<comment type="caution">
    <text evidence="9">The sequence shown here is derived from an EMBL/GenBank/DDBJ whole genome shotgun (WGS) entry which is preliminary data.</text>
</comment>